<gene>
    <name evidence="7" type="ORF">PPAR1163_LOCUS7052</name>
</gene>
<dbReference type="InterPro" id="IPR000719">
    <property type="entry name" value="Prot_kinase_dom"/>
</dbReference>
<dbReference type="InterPro" id="IPR008271">
    <property type="entry name" value="Ser/Thr_kinase_AS"/>
</dbReference>
<protein>
    <recommendedName>
        <fullName evidence="6">Protein kinase domain-containing protein</fullName>
    </recommendedName>
</protein>
<sequence>MGARCCKPEMEARQNTSSLGRQEEKSLHGYEILGQIGEGCYGRVMKGVKGDQLVVIKVVEKRYLLDERDALEEVEILKTAEHPNVVRFIEFIEEADRFIIVLENLEGGELFDRVAMVGNFVEDDARKVMKSLLDVLAYMHARDVVHRDIKPENLFLVDPHDSTNIKVADFGHARRLDGFKETRCRGNPGTLAPEMLLREPYGTQVDMWSAGCVMFVLLGGYEPFYDRSARNLVRKVLHADYSFDPMYFDNVSDEAKDLISRLLVTDPELRLTAEQALEHPWITQESHPGLQQHLSAKIRVYTGRRKLRKAVRKAMASGFLKDFVTGEKEKIRLSMSEEAANEDMLTRKSLGLPEETKEPHLHLDITI</sequence>
<dbReference type="GO" id="GO:0004674">
    <property type="term" value="F:protein serine/threonine kinase activity"/>
    <property type="evidence" value="ECO:0007669"/>
    <property type="project" value="UniProtKB-KW"/>
</dbReference>
<dbReference type="InterPro" id="IPR011009">
    <property type="entry name" value="Kinase-like_dom_sf"/>
</dbReference>
<evidence type="ECO:0000313" key="7">
    <source>
        <dbReference type="EMBL" id="CAD9248692.1"/>
    </source>
</evidence>
<dbReference type="Gene3D" id="3.30.200.20">
    <property type="entry name" value="Phosphorylase Kinase, domain 1"/>
    <property type="match status" value="1"/>
</dbReference>
<keyword evidence="1 3" id="KW-0547">Nucleotide-binding</keyword>
<feature type="domain" description="Protein kinase" evidence="6">
    <location>
        <begin position="30"/>
        <end position="282"/>
    </location>
</feature>
<dbReference type="InterPro" id="IPR017441">
    <property type="entry name" value="Protein_kinase_ATP_BS"/>
</dbReference>
<proteinExistence type="inferred from homology"/>
<dbReference type="EMBL" id="HBGJ01011264">
    <property type="protein sequence ID" value="CAD9248692.1"/>
    <property type="molecule type" value="Transcribed_RNA"/>
</dbReference>
<comment type="similarity">
    <text evidence="4">Belongs to the protein kinase superfamily.</text>
</comment>
<accession>A0A7S1TW96</accession>
<reference evidence="7" key="1">
    <citation type="submission" date="2021-01" db="EMBL/GenBank/DDBJ databases">
        <authorList>
            <person name="Corre E."/>
            <person name="Pelletier E."/>
            <person name="Niang G."/>
            <person name="Scheremetjew M."/>
            <person name="Finn R."/>
            <person name="Kale V."/>
            <person name="Holt S."/>
            <person name="Cochrane G."/>
            <person name="Meng A."/>
            <person name="Brown T."/>
            <person name="Cohen L."/>
        </authorList>
    </citation>
    <scope>NUCLEOTIDE SEQUENCE</scope>
    <source>
        <strain evidence="7">CCMP2877</strain>
    </source>
</reference>
<dbReference type="PANTHER" id="PTHR24347">
    <property type="entry name" value="SERINE/THREONINE-PROTEIN KINASE"/>
    <property type="match status" value="1"/>
</dbReference>
<dbReference type="FunFam" id="1.10.510.10:FF:000571">
    <property type="entry name" value="Maternal embryonic leucine zipper kinase"/>
    <property type="match status" value="1"/>
</dbReference>
<dbReference type="CDD" id="cd05117">
    <property type="entry name" value="STKc_CAMK"/>
    <property type="match status" value="1"/>
</dbReference>
<keyword evidence="4" id="KW-0723">Serine/threonine-protein kinase</keyword>
<feature type="binding site" evidence="3">
    <location>
        <position position="57"/>
    </location>
    <ligand>
        <name>ATP</name>
        <dbReference type="ChEBI" id="CHEBI:30616"/>
    </ligand>
</feature>
<evidence type="ECO:0000256" key="1">
    <source>
        <dbReference type="ARBA" id="ARBA00022741"/>
    </source>
</evidence>
<keyword evidence="4" id="KW-0418">Kinase</keyword>
<keyword evidence="4" id="KW-0808">Transferase</keyword>
<evidence type="ECO:0000259" key="6">
    <source>
        <dbReference type="PROSITE" id="PS50011"/>
    </source>
</evidence>
<evidence type="ECO:0000256" key="2">
    <source>
        <dbReference type="ARBA" id="ARBA00022840"/>
    </source>
</evidence>
<dbReference type="AlphaFoldDB" id="A0A7S1TW96"/>
<dbReference type="SMART" id="SM00220">
    <property type="entry name" value="S_TKc"/>
    <property type="match status" value="1"/>
</dbReference>
<feature type="region of interest" description="Disordered" evidence="5">
    <location>
        <begin position="1"/>
        <end position="22"/>
    </location>
</feature>
<evidence type="ECO:0000256" key="4">
    <source>
        <dbReference type="RuleBase" id="RU000304"/>
    </source>
</evidence>
<dbReference type="PROSITE" id="PS50011">
    <property type="entry name" value="PROTEIN_KINASE_DOM"/>
    <property type="match status" value="1"/>
</dbReference>
<dbReference type="GO" id="GO:0005524">
    <property type="term" value="F:ATP binding"/>
    <property type="evidence" value="ECO:0007669"/>
    <property type="project" value="UniProtKB-UniRule"/>
</dbReference>
<evidence type="ECO:0000256" key="5">
    <source>
        <dbReference type="SAM" id="MobiDB-lite"/>
    </source>
</evidence>
<dbReference type="Gene3D" id="1.10.510.10">
    <property type="entry name" value="Transferase(Phosphotransferase) domain 1"/>
    <property type="match status" value="1"/>
</dbReference>
<name>A0A7S1TW96_9STRA</name>
<dbReference type="Pfam" id="PF00069">
    <property type="entry name" value="Pkinase"/>
    <property type="match status" value="1"/>
</dbReference>
<evidence type="ECO:0000256" key="3">
    <source>
        <dbReference type="PROSITE-ProRule" id="PRU10141"/>
    </source>
</evidence>
<dbReference type="PROSITE" id="PS00107">
    <property type="entry name" value="PROTEIN_KINASE_ATP"/>
    <property type="match status" value="1"/>
</dbReference>
<dbReference type="SUPFAM" id="SSF56112">
    <property type="entry name" value="Protein kinase-like (PK-like)"/>
    <property type="match status" value="1"/>
</dbReference>
<feature type="compositionally biased region" description="Basic and acidic residues" evidence="5">
    <location>
        <begin position="1"/>
        <end position="12"/>
    </location>
</feature>
<keyword evidence="2 3" id="KW-0067">ATP-binding</keyword>
<organism evidence="7">
    <name type="scientific">Phaeomonas parva</name>
    <dbReference type="NCBI Taxonomy" id="124430"/>
    <lineage>
        <taxon>Eukaryota</taxon>
        <taxon>Sar</taxon>
        <taxon>Stramenopiles</taxon>
        <taxon>Ochrophyta</taxon>
        <taxon>Pinguiophyceae</taxon>
        <taxon>Pinguiochrysidales</taxon>
        <taxon>Pinguiochrysidaceae</taxon>
        <taxon>Phaeomonas</taxon>
    </lineage>
</organism>
<dbReference type="PROSITE" id="PS00108">
    <property type="entry name" value="PROTEIN_KINASE_ST"/>
    <property type="match status" value="1"/>
</dbReference>